<feature type="compositionally biased region" description="Basic and acidic residues" evidence="1">
    <location>
        <begin position="354"/>
        <end position="363"/>
    </location>
</feature>
<evidence type="ECO:0000256" key="1">
    <source>
        <dbReference type="SAM" id="MobiDB-lite"/>
    </source>
</evidence>
<dbReference type="SMART" id="SM00320">
    <property type="entry name" value="WD40"/>
    <property type="match status" value="3"/>
</dbReference>
<dbReference type="InterPro" id="IPR036322">
    <property type="entry name" value="WD40_repeat_dom_sf"/>
</dbReference>
<evidence type="ECO:0008006" key="4">
    <source>
        <dbReference type="Google" id="ProtNLM"/>
    </source>
</evidence>
<keyword evidence="3" id="KW-1185">Reference proteome</keyword>
<dbReference type="Gene3D" id="2.130.10.10">
    <property type="entry name" value="YVTN repeat-like/Quinoprotein amine dehydrogenase"/>
    <property type="match status" value="2"/>
</dbReference>
<feature type="region of interest" description="Disordered" evidence="1">
    <location>
        <begin position="534"/>
        <end position="574"/>
    </location>
</feature>
<feature type="compositionally biased region" description="Basic and acidic residues" evidence="1">
    <location>
        <begin position="206"/>
        <end position="273"/>
    </location>
</feature>
<dbReference type="InterPro" id="IPR001680">
    <property type="entry name" value="WD40_rpt"/>
</dbReference>
<dbReference type="Proteomes" id="UP001591681">
    <property type="component" value="Unassembled WGS sequence"/>
</dbReference>
<dbReference type="EMBL" id="JBHFQA010000016">
    <property type="protein sequence ID" value="KAL2085589.1"/>
    <property type="molecule type" value="Genomic_DNA"/>
</dbReference>
<protein>
    <recommendedName>
        <fullName evidence="4">WD repeat-containing protein 60</fullName>
    </recommendedName>
</protein>
<feature type="compositionally biased region" description="Basic and acidic residues" evidence="1">
    <location>
        <begin position="281"/>
        <end position="308"/>
    </location>
</feature>
<feature type="compositionally biased region" description="Basic and acidic residues" evidence="1">
    <location>
        <begin position="534"/>
        <end position="551"/>
    </location>
</feature>
<organism evidence="2 3">
    <name type="scientific">Coilia grayii</name>
    <name type="common">Gray's grenadier anchovy</name>
    <dbReference type="NCBI Taxonomy" id="363190"/>
    <lineage>
        <taxon>Eukaryota</taxon>
        <taxon>Metazoa</taxon>
        <taxon>Chordata</taxon>
        <taxon>Craniata</taxon>
        <taxon>Vertebrata</taxon>
        <taxon>Euteleostomi</taxon>
        <taxon>Actinopterygii</taxon>
        <taxon>Neopterygii</taxon>
        <taxon>Teleostei</taxon>
        <taxon>Clupei</taxon>
        <taxon>Clupeiformes</taxon>
        <taxon>Clupeoidei</taxon>
        <taxon>Engraulidae</taxon>
        <taxon>Coilinae</taxon>
        <taxon>Coilia</taxon>
    </lineage>
</organism>
<comment type="caution">
    <text evidence="2">The sequence shown here is derived from an EMBL/GenBank/DDBJ whole genome shotgun (WGS) entry which is preliminary data.</text>
</comment>
<dbReference type="InterPro" id="IPR015943">
    <property type="entry name" value="WD40/YVTN_repeat-like_dom_sf"/>
</dbReference>
<dbReference type="AlphaFoldDB" id="A0ABD1JET9"/>
<reference evidence="2 3" key="1">
    <citation type="submission" date="2024-09" db="EMBL/GenBank/DDBJ databases">
        <title>A chromosome-level genome assembly of Gray's grenadier anchovy, Coilia grayii.</title>
        <authorList>
            <person name="Fu Z."/>
        </authorList>
    </citation>
    <scope>NUCLEOTIDE SEQUENCE [LARGE SCALE GENOMIC DNA]</scope>
    <source>
        <strain evidence="2">G4</strain>
        <tissue evidence="2">Muscle</tissue>
    </source>
</reference>
<evidence type="ECO:0000313" key="3">
    <source>
        <dbReference type="Proteomes" id="UP001591681"/>
    </source>
</evidence>
<feature type="compositionally biased region" description="Polar residues" evidence="1">
    <location>
        <begin position="554"/>
        <end position="574"/>
    </location>
</feature>
<feature type="region of interest" description="Disordered" evidence="1">
    <location>
        <begin position="1"/>
        <end position="460"/>
    </location>
</feature>
<feature type="compositionally biased region" description="Polar residues" evidence="1">
    <location>
        <begin position="439"/>
        <end position="454"/>
    </location>
</feature>
<gene>
    <name evidence="2" type="ORF">ACEWY4_018909</name>
</gene>
<evidence type="ECO:0000313" key="2">
    <source>
        <dbReference type="EMBL" id="KAL2085589.1"/>
    </source>
</evidence>
<dbReference type="FunFam" id="2.130.10.10:FF:000585">
    <property type="entry name" value="WD repeat domain 60"/>
    <property type="match status" value="1"/>
</dbReference>
<dbReference type="InterPro" id="IPR042505">
    <property type="entry name" value="DYNC2I1"/>
</dbReference>
<name>A0ABD1JET9_9TELE</name>
<feature type="compositionally biased region" description="Basic and acidic residues" evidence="1">
    <location>
        <begin position="408"/>
        <end position="438"/>
    </location>
</feature>
<sequence>MRGYEEDVMKRGERMRHSEDDRRHRSEASIDRRHRDHEREERRDRDKYKDREQKERTKHRDLEMDRDMDRRRQDTRERANERNERERERRKDRERVRGVDTDRYTDRYRDVERGSNDKDRRYDRAEKENRDKDRERERYKEKMLEREREKERERRRAERERERRSERDRRKDEDRDPARDVTRLKLEDRVLETERDRRERHRSKDHVKESEYYREGKEKNRERREHPGYREGREYREHRRGNEVEEKRHRERDRLGAGETRELEREGHHRDSRSSGVQIHGDNDREREKEERDQHREKRHKDELDRIKRASQRTSSSCNPKDNRNNGKDQMLLTSQSTWRSSQGDFSDPDTPAENEKETEKSSGENYEEVDYEEDFEDYEEDFEDVDEDDHSSGEEMDNPEEEVLSPQKKEEVRAIQRAMTEENERVESSQSRPRTEESLTPSTPRTDTETQQARGHKSRGVMDFVSAKRREVSKKVSNRQKKRSAELLRLIDLDFSITFSLLDLPPVNEYDMYIKSFGNTNTKQAYVQCNEDNTDREVQTEEADSSDKWTQHPAETSTSCGGPDQSQDALGDTSLRTNFDSRRLVSFLRSATQVVSVLLEEDRAERHAMTRLKSQSDSLSFSDGCLQLNTRLPFLHGRQVSHLHFSDTQRQTLLSAHTPSSTPSAVRLDSQSIICVWNIWEPSRPQKILVYESEITCCCFSPGKATLVFAGTSVGSVVLWDLREPSGTHYNLTIGESDWTLRYPTFSTDAVLSVPGHLSTVRSVEPVTVPVSEGFRQELPLLANQEESLGLSFQLASLDEKGVLNLWVVVELPKYSDAGSQTDLGLRPGGKVKLLYSSTLQTCDSRSSCHDVAHPGPLQALLLKFLPSDSSHYFIGTNMGVVNHGTRHGLKAPPRFYLPQVAGFRPVQVSCLEFCPSGQPHFLVACDDGSVRLHSVQCEQPLLEWSGSTGGVAVVSVQWALTRPAVFCVLDAASCLHVWDLLEDVKGPVLTEKIDVDRVATMAVFGDPAKQNTYSGIALAKHSGRIEIHYFRKRFTVPSSADNEKLDSLTHDAF</sequence>
<accession>A0ABD1JET9</accession>
<feature type="compositionally biased region" description="Polar residues" evidence="1">
    <location>
        <begin position="332"/>
        <end position="345"/>
    </location>
</feature>
<dbReference type="PANTHER" id="PTHR16022:SF0">
    <property type="entry name" value="CYTOPLASMIC DYNEIN 2 INTERMEDIATE CHAIN 1"/>
    <property type="match status" value="1"/>
</dbReference>
<proteinExistence type="predicted"/>
<feature type="compositionally biased region" description="Acidic residues" evidence="1">
    <location>
        <begin position="366"/>
        <end position="404"/>
    </location>
</feature>
<dbReference type="SUPFAM" id="SSF50978">
    <property type="entry name" value="WD40 repeat-like"/>
    <property type="match status" value="1"/>
</dbReference>
<dbReference type="PANTHER" id="PTHR16022">
    <property type="entry name" value="WD REPEAT DOMAIN 60"/>
    <property type="match status" value="1"/>
</dbReference>
<feature type="compositionally biased region" description="Basic and acidic residues" evidence="1">
    <location>
        <begin position="1"/>
        <end position="197"/>
    </location>
</feature>